<evidence type="ECO:0000256" key="1">
    <source>
        <dbReference type="SAM" id="MobiDB-lite"/>
    </source>
</evidence>
<dbReference type="Proteomes" id="UP000535078">
    <property type="component" value="Unassembled WGS sequence"/>
</dbReference>
<gene>
    <name evidence="3" type="ORF">GGR90_000868</name>
</gene>
<proteinExistence type="predicted"/>
<feature type="region of interest" description="Disordered" evidence="1">
    <location>
        <begin position="36"/>
        <end position="65"/>
    </location>
</feature>
<keyword evidence="2" id="KW-0732">Signal</keyword>
<dbReference type="AlphaFoldDB" id="A0A7X5XQY6"/>
<evidence type="ECO:0000313" key="4">
    <source>
        <dbReference type="Proteomes" id="UP000535078"/>
    </source>
</evidence>
<sequence length="194" mass="20057">MNMRKMNFRNLLLPATALSLALAACSQPAETDKTATASYDGEVAPEDKAAKRPPAIKPMDVPTRGGDGSPIELAALTEADVSGAKLKGELACSFVDADDEGAQPILLAQGDVASEEPSRGIVKIGDTIETVSANGGFDRMAKGTKFYAKGMELRVAPTGPAQGGGESPPRPATLTADRADGARRVFAGLWQCGP</sequence>
<evidence type="ECO:0000256" key="2">
    <source>
        <dbReference type="SAM" id="SignalP"/>
    </source>
</evidence>
<feature type="signal peptide" evidence="2">
    <location>
        <begin position="1"/>
        <end position="23"/>
    </location>
</feature>
<feature type="chain" id="PRO_5030944518" description="Lipoprotein" evidence="2">
    <location>
        <begin position="24"/>
        <end position="194"/>
    </location>
</feature>
<dbReference type="RefSeq" id="WP_167919631.1">
    <property type="nucleotide sequence ID" value="NZ_JAATIT010000001.1"/>
</dbReference>
<keyword evidence="4" id="KW-1185">Reference proteome</keyword>
<reference evidence="3 4" key="1">
    <citation type="submission" date="2020-03" db="EMBL/GenBank/DDBJ databases">
        <title>Genomic Encyclopedia of Type Strains, Phase IV (KMG-IV): sequencing the most valuable type-strain genomes for metagenomic binning, comparative biology and taxonomic classification.</title>
        <authorList>
            <person name="Goeker M."/>
        </authorList>
    </citation>
    <scope>NUCLEOTIDE SEQUENCE [LARGE SCALE GENOMIC DNA]</scope>
    <source>
        <strain evidence="3 4">DSM 25229</strain>
    </source>
</reference>
<protein>
    <recommendedName>
        <fullName evidence="5">Lipoprotein</fullName>
    </recommendedName>
</protein>
<organism evidence="3 4">
    <name type="scientific">Sphingopyxis italica</name>
    <dbReference type="NCBI Taxonomy" id="1129133"/>
    <lineage>
        <taxon>Bacteria</taxon>
        <taxon>Pseudomonadati</taxon>
        <taxon>Pseudomonadota</taxon>
        <taxon>Alphaproteobacteria</taxon>
        <taxon>Sphingomonadales</taxon>
        <taxon>Sphingomonadaceae</taxon>
        <taxon>Sphingopyxis</taxon>
    </lineage>
</organism>
<comment type="caution">
    <text evidence="3">The sequence shown here is derived from an EMBL/GenBank/DDBJ whole genome shotgun (WGS) entry which is preliminary data.</text>
</comment>
<evidence type="ECO:0008006" key="5">
    <source>
        <dbReference type="Google" id="ProtNLM"/>
    </source>
</evidence>
<dbReference type="EMBL" id="JAATIT010000001">
    <property type="protein sequence ID" value="NJB88716.1"/>
    <property type="molecule type" value="Genomic_DNA"/>
</dbReference>
<dbReference type="PROSITE" id="PS51257">
    <property type="entry name" value="PROKAR_LIPOPROTEIN"/>
    <property type="match status" value="1"/>
</dbReference>
<name>A0A7X5XQY6_9SPHN</name>
<accession>A0A7X5XQY6</accession>
<evidence type="ECO:0000313" key="3">
    <source>
        <dbReference type="EMBL" id="NJB88716.1"/>
    </source>
</evidence>